<dbReference type="GO" id="GO:0103068">
    <property type="term" value="F:leukotriene C4 gamma-glutamyl transferase activity"/>
    <property type="evidence" value="ECO:0007669"/>
    <property type="project" value="UniProtKB-EC"/>
</dbReference>
<dbReference type="RefSeq" id="WP_394824671.1">
    <property type="nucleotide sequence ID" value="NZ_CP089984.1"/>
</dbReference>
<organism evidence="5 6">
    <name type="scientific">Pendulispora albinea</name>
    <dbReference type="NCBI Taxonomy" id="2741071"/>
    <lineage>
        <taxon>Bacteria</taxon>
        <taxon>Pseudomonadati</taxon>
        <taxon>Myxococcota</taxon>
        <taxon>Myxococcia</taxon>
        <taxon>Myxococcales</taxon>
        <taxon>Sorangiineae</taxon>
        <taxon>Pendulisporaceae</taxon>
        <taxon>Pendulispora</taxon>
    </lineage>
</organism>
<keyword evidence="3" id="KW-0378">Hydrolase</keyword>
<comment type="similarity">
    <text evidence="1">Belongs to the gamma-glutamyltransferase family.</text>
</comment>
<sequence length="521" mass="55857">MKNIETWDIRKPAVESKNGIVVTQHYEASQIAAQVLAEGGNAVDAAVAASFAIGVLEPAQSGIGSIGHMVVAPVTGEKPYAINFSARLPMKLDPKDYPLTGNAGSSMFSWPQVLEDRNMEGPYSIGVPGQVAGTWLAHSKFGRLPWARLVTPAASLCEEGVPIDWNWTFKIATSQRGLARDPNTAAVYLPGNNVPVVDWRGGTAVRLWPKRLAKTLRRIAEAGGDDFYRGDLAAAIAADAKAVGSCLTLEDLHEYRATIEQVEGARYRDATIFTVPGLTAGPSLLHALERFAQRMPNPKDARDDAKLFPAIAAALLDTYAERLATSGPVDTKKNTCTTHISVIDRDGNAAALTQTLLQNFGSRVTFPETGILLNDAVTWFDPVPGKPNSIGPGKTPLSNMCPLVARVGKNLTIALGSSGGRRIFPSIMHYLIFLIDRGMTVDEAVHYPRIDVSGDPWVTADRKLSPEAIAALQQSHDVHVEQNCFYPSLFGVPTVVARDERTGVNTGGAFVVSPWASAAVG</sequence>
<evidence type="ECO:0000256" key="3">
    <source>
        <dbReference type="ARBA" id="ARBA00022801"/>
    </source>
</evidence>
<keyword evidence="5" id="KW-0012">Acyltransferase</keyword>
<evidence type="ECO:0000256" key="4">
    <source>
        <dbReference type="ARBA" id="ARBA00023145"/>
    </source>
</evidence>
<name>A0ABZ2LWD3_9BACT</name>
<gene>
    <name evidence="5" type="ORF">LZC94_45415</name>
</gene>
<dbReference type="Gene3D" id="3.60.20.40">
    <property type="match status" value="1"/>
</dbReference>
<dbReference type="InterPro" id="IPR029055">
    <property type="entry name" value="Ntn_hydrolases_N"/>
</dbReference>
<dbReference type="InterPro" id="IPR043137">
    <property type="entry name" value="GGT_ssub_C"/>
</dbReference>
<dbReference type="EMBL" id="CP089984">
    <property type="protein sequence ID" value="WXB15047.1"/>
    <property type="molecule type" value="Genomic_DNA"/>
</dbReference>
<keyword evidence="2 5" id="KW-0808">Transferase</keyword>
<dbReference type="Pfam" id="PF01019">
    <property type="entry name" value="G_glu_transpept"/>
    <property type="match status" value="2"/>
</dbReference>
<evidence type="ECO:0000313" key="6">
    <source>
        <dbReference type="Proteomes" id="UP001370348"/>
    </source>
</evidence>
<keyword evidence="4" id="KW-0865">Zymogen</keyword>
<dbReference type="SUPFAM" id="SSF56235">
    <property type="entry name" value="N-terminal nucleophile aminohydrolases (Ntn hydrolases)"/>
    <property type="match status" value="1"/>
</dbReference>
<evidence type="ECO:0000313" key="5">
    <source>
        <dbReference type="EMBL" id="WXB15047.1"/>
    </source>
</evidence>
<accession>A0ABZ2LWD3</accession>
<dbReference type="Proteomes" id="UP001370348">
    <property type="component" value="Chromosome"/>
</dbReference>
<dbReference type="InterPro" id="IPR051792">
    <property type="entry name" value="GGT_bact"/>
</dbReference>
<evidence type="ECO:0000256" key="1">
    <source>
        <dbReference type="ARBA" id="ARBA00009381"/>
    </source>
</evidence>
<protein>
    <submittedName>
        <fullName evidence="5">Gamma-glutamyltransferase</fullName>
        <ecNumber evidence="5">2.3.2.2</ecNumber>
    </submittedName>
</protein>
<proteinExistence type="inferred from homology"/>
<dbReference type="EC" id="2.3.2.2" evidence="5"/>
<dbReference type="PANTHER" id="PTHR43199:SF1">
    <property type="entry name" value="GLUTATHIONE HYDROLASE PROENZYME"/>
    <property type="match status" value="1"/>
</dbReference>
<keyword evidence="6" id="KW-1185">Reference proteome</keyword>
<dbReference type="PRINTS" id="PR01210">
    <property type="entry name" value="GGTRANSPTASE"/>
</dbReference>
<reference evidence="5 6" key="1">
    <citation type="submission" date="2021-12" db="EMBL/GenBank/DDBJ databases">
        <title>Discovery of the Pendulisporaceae a myxobacterial family with distinct sporulation behavior and unique specialized metabolism.</title>
        <authorList>
            <person name="Garcia R."/>
            <person name="Popoff A."/>
            <person name="Bader C.D."/>
            <person name="Loehr J."/>
            <person name="Walesch S."/>
            <person name="Walt C."/>
            <person name="Boldt J."/>
            <person name="Bunk B."/>
            <person name="Haeckl F.J.F.P.J."/>
            <person name="Gunesch A.P."/>
            <person name="Birkelbach J."/>
            <person name="Nuebel U."/>
            <person name="Pietschmann T."/>
            <person name="Bach T."/>
            <person name="Mueller R."/>
        </authorList>
    </citation>
    <scope>NUCLEOTIDE SEQUENCE [LARGE SCALE GENOMIC DNA]</scope>
    <source>
        <strain evidence="5 6">MSr11954</strain>
    </source>
</reference>
<evidence type="ECO:0000256" key="2">
    <source>
        <dbReference type="ARBA" id="ARBA00022679"/>
    </source>
</evidence>
<dbReference type="PANTHER" id="PTHR43199">
    <property type="entry name" value="GLUTATHIONE HYDROLASE"/>
    <property type="match status" value="1"/>
</dbReference>